<dbReference type="Proteomes" id="UP000190285">
    <property type="component" value="Unassembled WGS sequence"/>
</dbReference>
<keyword evidence="1" id="KW-0812">Transmembrane</keyword>
<accession>A0A1T5J6W7</accession>
<evidence type="ECO:0000313" key="3">
    <source>
        <dbReference type="Proteomes" id="UP000190285"/>
    </source>
</evidence>
<dbReference type="STRING" id="36842.SAMN02194393_00964"/>
<keyword evidence="1" id="KW-1133">Transmembrane helix</keyword>
<sequence>MILQNKNRKDIWLFILLIPVFLWLSLNYADHRNDNGTSYSVLNRGSKGMSIIYETMKKLNYPVKLVLDNVEDKSHDKVQIIVSAKNNRKFNINNDEIKKWIKNGGKLVYLYEDLENRKLKYGKKINTYEKNDGSVYSYGKGKILTGNIKLIANKTLTINTDGAYWILSQIDKWNYNSLEFNEFYLYESSQKPSLWRDIPGGVKFILFQLAILIGAIIFYKGKRFGRPIPLYEEVERSENEYIYSVAALYHKAGCWEVVLKSYYDDFLLQVEGLFGKNEYIKEEWLKLWENKNLPKLNKAKKLYRMINSLVSIDKSEKKRRKKYLETISIIEELKKILIKRRESHWKRLKKDIQRI</sequence>
<name>A0A1T5J6W7_9FIRM</name>
<organism evidence="2 3">
    <name type="scientific">Maledivibacter halophilus</name>
    <dbReference type="NCBI Taxonomy" id="36842"/>
    <lineage>
        <taxon>Bacteria</taxon>
        <taxon>Bacillati</taxon>
        <taxon>Bacillota</taxon>
        <taxon>Clostridia</taxon>
        <taxon>Peptostreptococcales</taxon>
        <taxon>Caminicellaceae</taxon>
        <taxon>Maledivibacter</taxon>
    </lineage>
</organism>
<dbReference type="EMBL" id="FUZT01000002">
    <property type="protein sequence ID" value="SKC47114.1"/>
    <property type="molecule type" value="Genomic_DNA"/>
</dbReference>
<dbReference type="AlphaFoldDB" id="A0A1T5J6W7"/>
<reference evidence="2 3" key="1">
    <citation type="submission" date="2017-02" db="EMBL/GenBank/DDBJ databases">
        <authorList>
            <person name="Peterson S.W."/>
        </authorList>
    </citation>
    <scope>NUCLEOTIDE SEQUENCE [LARGE SCALE GENOMIC DNA]</scope>
    <source>
        <strain evidence="2 3">M1</strain>
    </source>
</reference>
<gene>
    <name evidence="2" type="ORF">SAMN02194393_00964</name>
</gene>
<feature type="transmembrane region" description="Helical" evidence="1">
    <location>
        <begin position="12"/>
        <end position="29"/>
    </location>
</feature>
<protein>
    <recommendedName>
        <fullName evidence="4">DUF4350 domain-containing protein</fullName>
    </recommendedName>
</protein>
<proteinExistence type="predicted"/>
<feature type="transmembrane region" description="Helical" evidence="1">
    <location>
        <begin position="201"/>
        <end position="219"/>
    </location>
</feature>
<keyword evidence="3" id="KW-1185">Reference proteome</keyword>
<evidence type="ECO:0008006" key="4">
    <source>
        <dbReference type="Google" id="ProtNLM"/>
    </source>
</evidence>
<evidence type="ECO:0000313" key="2">
    <source>
        <dbReference type="EMBL" id="SKC47114.1"/>
    </source>
</evidence>
<evidence type="ECO:0000256" key="1">
    <source>
        <dbReference type="SAM" id="Phobius"/>
    </source>
</evidence>
<keyword evidence="1" id="KW-0472">Membrane</keyword>